<keyword evidence="1" id="KW-1133">Transmembrane helix</keyword>
<evidence type="ECO:0008006" key="5">
    <source>
        <dbReference type="Google" id="ProtNLM"/>
    </source>
</evidence>
<sequence>MTLTRFISIAALTLSFSAQSAQILIDTTKWTESVSPSSDRLSNENWVQLHDNAPKKQGNSSGALISDFTLGGDFTFSGIFTPTYAYNASCQAENTCDDDDILGLVFGWQDANNHYRLGWSQGDGSNSSGVKDVTGKTGLFLVKEENGRSNTIKNWDSSFWLEDVAYKFSISRVADSISLSVQGLMQSIRGIQGAIVPTNVAQSGTPQTIDYSVSDSTFVSGRVGIYTESQTAEFKSLAVNVPSTAVNVVAPATASLAILGGLGLLVFRLRTTTPTIKA</sequence>
<dbReference type="KEGG" id="gni:GNIT_0752"/>
<proteinExistence type="predicted"/>
<dbReference type="HOGENOM" id="CLU_1000253_0_0_6"/>
<gene>
    <name evidence="3" type="ordered locus">GNIT_0752</name>
</gene>
<dbReference type="OrthoDB" id="7870030at2"/>
<keyword evidence="1" id="KW-0472">Membrane</keyword>
<name>G4QJ28_GLANF</name>
<dbReference type="SUPFAM" id="SSF49899">
    <property type="entry name" value="Concanavalin A-like lectins/glucanases"/>
    <property type="match status" value="1"/>
</dbReference>
<feature type="signal peptide" evidence="2">
    <location>
        <begin position="1"/>
        <end position="20"/>
    </location>
</feature>
<evidence type="ECO:0000313" key="3">
    <source>
        <dbReference type="EMBL" id="AEP28896.1"/>
    </source>
</evidence>
<dbReference type="Gene3D" id="2.60.120.200">
    <property type="match status" value="1"/>
</dbReference>
<evidence type="ECO:0000313" key="4">
    <source>
        <dbReference type="Proteomes" id="UP000009282"/>
    </source>
</evidence>
<protein>
    <recommendedName>
        <fullName evidence="5">TSP C-terminal domain-containing protein</fullName>
    </recommendedName>
</protein>
<reference evidence="3 4" key="1">
    <citation type="journal article" date="2011" name="J. Bacteriol.">
        <title>Complete genome sequence of seawater bacterium Glaciecola nitratireducens FR1064T.</title>
        <authorList>
            <person name="Bian F."/>
            <person name="Qin Q.L."/>
            <person name="Xie B.B."/>
            <person name="Shu Y.L."/>
            <person name="Zhang X.Y."/>
            <person name="Yu Y."/>
            <person name="Chen B."/>
            <person name="Chen X.L."/>
            <person name="Zhou B.C."/>
            <person name="Zhang Y.Z."/>
        </authorList>
    </citation>
    <scope>NUCLEOTIDE SEQUENCE [LARGE SCALE GENOMIC DNA]</scope>
    <source>
        <strain evidence="4">JCM 12485 / KCTC 12276 / FR1064</strain>
    </source>
</reference>
<accession>G4QJ28</accession>
<keyword evidence="1" id="KW-0812">Transmembrane</keyword>
<dbReference type="Proteomes" id="UP000009282">
    <property type="component" value="Chromosome"/>
</dbReference>
<dbReference type="AlphaFoldDB" id="G4QJ28"/>
<feature type="transmembrane region" description="Helical" evidence="1">
    <location>
        <begin position="248"/>
        <end position="267"/>
    </location>
</feature>
<evidence type="ECO:0000256" key="1">
    <source>
        <dbReference type="SAM" id="Phobius"/>
    </source>
</evidence>
<organism evidence="3 4">
    <name type="scientific">Glaciecola nitratireducens (strain JCM 12485 / KCTC 12276 / FR1064)</name>
    <dbReference type="NCBI Taxonomy" id="1085623"/>
    <lineage>
        <taxon>Bacteria</taxon>
        <taxon>Pseudomonadati</taxon>
        <taxon>Pseudomonadota</taxon>
        <taxon>Gammaproteobacteria</taxon>
        <taxon>Alteromonadales</taxon>
        <taxon>Alteromonadaceae</taxon>
        <taxon>Brumicola</taxon>
    </lineage>
</organism>
<dbReference type="RefSeq" id="WP_014107771.1">
    <property type="nucleotide sequence ID" value="NC_016041.1"/>
</dbReference>
<evidence type="ECO:0000256" key="2">
    <source>
        <dbReference type="SAM" id="SignalP"/>
    </source>
</evidence>
<dbReference type="EMBL" id="CP003060">
    <property type="protein sequence ID" value="AEP28896.1"/>
    <property type="molecule type" value="Genomic_DNA"/>
</dbReference>
<keyword evidence="4" id="KW-1185">Reference proteome</keyword>
<keyword evidence="2" id="KW-0732">Signal</keyword>
<dbReference type="InterPro" id="IPR013320">
    <property type="entry name" value="ConA-like_dom_sf"/>
</dbReference>
<feature type="chain" id="PRO_5003467870" description="TSP C-terminal domain-containing protein" evidence="2">
    <location>
        <begin position="21"/>
        <end position="278"/>
    </location>
</feature>